<dbReference type="FunFam" id="3.40.20.10:FF:000026">
    <property type="entry name" value="Glia maturation factor"/>
    <property type="match status" value="1"/>
</dbReference>
<name>A0A8S1HU50_9PELO</name>
<dbReference type="Proteomes" id="UP000835052">
    <property type="component" value="Unassembled WGS sequence"/>
</dbReference>
<dbReference type="PANTHER" id="PTHR11249:SF2">
    <property type="entry name" value="GLIA MATURATION FACTOR"/>
    <property type="match status" value="1"/>
</dbReference>
<organism evidence="8 9">
    <name type="scientific">Caenorhabditis auriculariae</name>
    <dbReference type="NCBI Taxonomy" id="2777116"/>
    <lineage>
        <taxon>Eukaryota</taxon>
        <taxon>Metazoa</taxon>
        <taxon>Ecdysozoa</taxon>
        <taxon>Nematoda</taxon>
        <taxon>Chromadorea</taxon>
        <taxon>Rhabditida</taxon>
        <taxon>Rhabditina</taxon>
        <taxon>Rhabditomorpha</taxon>
        <taxon>Rhabditoidea</taxon>
        <taxon>Rhabditidae</taxon>
        <taxon>Peloderinae</taxon>
        <taxon>Caenorhabditis</taxon>
    </lineage>
</organism>
<dbReference type="OrthoDB" id="3919494at2759"/>
<dbReference type="GO" id="GO:0071846">
    <property type="term" value="P:actin filament debranching"/>
    <property type="evidence" value="ECO:0007669"/>
    <property type="project" value="InterPro"/>
</dbReference>
<dbReference type="PROSITE" id="PS51263">
    <property type="entry name" value="ADF_H"/>
    <property type="match status" value="1"/>
</dbReference>
<dbReference type="CDD" id="cd11283">
    <property type="entry name" value="ADF_GMF-beta_like"/>
    <property type="match status" value="1"/>
</dbReference>
<accession>A0A8S1HU50</accession>
<comment type="subcellular location">
    <subcellularLocation>
        <location evidence="2">Cytoplasm</location>
    </subcellularLocation>
    <subcellularLocation>
        <location evidence="1">Nucleus</location>
    </subcellularLocation>
</comment>
<gene>
    <name evidence="8" type="ORF">CAUJ_LOCUS15248</name>
</gene>
<keyword evidence="4" id="KW-0963">Cytoplasm</keyword>
<protein>
    <recommendedName>
        <fullName evidence="7">ADF-H domain-containing protein</fullName>
    </recommendedName>
</protein>
<dbReference type="InterPro" id="IPR002108">
    <property type="entry name" value="ADF-H"/>
</dbReference>
<reference evidence="8" key="1">
    <citation type="submission" date="2020-10" db="EMBL/GenBank/DDBJ databases">
        <authorList>
            <person name="Kikuchi T."/>
        </authorList>
    </citation>
    <scope>NUCLEOTIDE SEQUENCE</scope>
    <source>
        <strain evidence="8">NKZ352</strain>
    </source>
</reference>
<evidence type="ECO:0000256" key="4">
    <source>
        <dbReference type="ARBA" id="ARBA00022490"/>
    </source>
</evidence>
<dbReference type="GO" id="GO:0071933">
    <property type="term" value="F:Arp2/3 complex binding"/>
    <property type="evidence" value="ECO:0007669"/>
    <property type="project" value="InterPro"/>
</dbReference>
<dbReference type="SMART" id="SM00102">
    <property type="entry name" value="ADF"/>
    <property type="match status" value="1"/>
</dbReference>
<dbReference type="AlphaFoldDB" id="A0A8S1HU50"/>
<keyword evidence="5" id="KW-0539">Nucleus</keyword>
<dbReference type="InterPro" id="IPR029006">
    <property type="entry name" value="ADF-H/Gelsolin-like_dom_sf"/>
</dbReference>
<evidence type="ECO:0000256" key="3">
    <source>
        <dbReference type="ARBA" id="ARBA00010055"/>
    </source>
</evidence>
<dbReference type="GO" id="GO:0034316">
    <property type="term" value="P:negative regulation of Arp2/3 complex-mediated actin nucleation"/>
    <property type="evidence" value="ECO:0007669"/>
    <property type="project" value="TreeGrafter"/>
</dbReference>
<dbReference type="GO" id="GO:0030864">
    <property type="term" value="C:cortical actin cytoskeleton"/>
    <property type="evidence" value="ECO:0007669"/>
    <property type="project" value="TreeGrafter"/>
</dbReference>
<sequence length="139" mass="16005">MSGTLAICSVPDEVKEKLRDFRFAKSSSMNALIVKVQKETQEFAVEEEYLDSNLDEIRDELPAQQPRFLLLSWCRKHDDGRQSFPLLLVYYCPNGCSPDLQMLYAGSRNHLIKECDLTKTIELRDLDDLTDEFIVSKLA</sequence>
<dbReference type="PIRSF" id="PIRSF001788">
    <property type="entry name" value="GMF-beta"/>
    <property type="match status" value="1"/>
</dbReference>
<comment type="similarity">
    <text evidence="3 6">Belongs to the actin-binding proteins ADF family. GMF subfamily.</text>
</comment>
<evidence type="ECO:0000256" key="2">
    <source>
        <dbReference type="ARBA" id="ARBA00004496"/>
    </source>
</evidence>
<feature type="domain" description="ADF-H" evidence="7">
    <location>
        <begin position="4"/>
        <end position="139"/>
    </location>
</feature>
<evidence type="ECO:0000313" key="8">
    <source>
        <dbReference type="EMBL" id="CAD6199345.1"/>
    </source>
</evidence>
<evidence type="ECO:0000259" key="7">
    <source>
        <dbReference type="PROSITE" id="PS51263"/>
    </source>
</evidence>
<evidence type="ECO:0000313" key="9">
    <source>
        <dbReference type="Proteomes" id="UP000835052"/>
    </source>
</evidence>
<comment type="caution">
    <text evidence="8">The sequence shown here is derived from an EMBL/GenBank/DDBJ whole genome shotgun (WGS) entry which is preliminary data.</text>
</comment>
<proteinExistence type="inferred from homology"/>
<evidence type="ECO:0000256" key="6">
    <source>
        <dbReference type="PIRNR" id="PIRNR001788"/>
    </source>
</evidence>
<dbReference type="EMBL" id="CAJGYM010000169">
    <property type="protein sequence ID" value="CAD6199345.1"/>
    <property type="molecule type" value="Genomic_DNA"/>
</dbReference>
<evidence type="ECO:0000256" key="5">
    <source>
        <dbReference type="ARBA" id="ARBA00023242"/>
    </source>
</evidence>
<dbReference type="SUPFAM" id="SSF55753">
    <property type="entry name" value="Actin depolymerizing proteins"/>
    <property type="match status" value="1"/>
</dbReference>
<keyword evidence="9" id="KW-1185">Reference proteome</keyword>
<dbReference type="GO" id="GO:0005634">
    <property type="term" value="C:nucleus"/>
    <property type="evidence" value="ECO:0007669"/>
    <property type="project" value="UniProtKB-SubCell"/>
</dbReference>
<dbReference type="Gene3D" id="3.40.20.10">
    <property type="entry name" value="Severin"/>
    <property type="match status" value="1"/>
</dbReference>
<evidence type="ECO:0000256" key="1">
    <source>
        <dbReference type="ARBA" id="ARBA00004123"/>
    </source>
</evidence>
<dbReference type="Pfam" id="PF00241">
    <property type="entry name" value="Cofilin_ADF"/>
    <property type="match status" value="1"/>
</dbReference>
<dbReference type="PANTHER" id="PTHR11249">
    <property type="entry name" value="GLIAL FACTOR NATURATION FACTOR"/>
    <property type="match status" value="1"/>
</dbReference>
<dbReference type="InterPro" id="IPR011171">
    <property type="entry name" value="GMF"/>
</dbReference>
<dbReference type="GO" id="GO:0003779">
    <property type="term" value="F:actin binding"/>
    <property type="evidence" value="ECO:0007669"/>
    <property type="project" value="InterPro"/>
</dbReference>